<organism evidence="1 2">
    <name type="scientific">Phakopsora pachyrhizi</name>
    <name type="common">Asian soybean rust disease fungus</name>
    <dbReference type="NCBI Taxonomy" id="170000"/>
    <lineage>
        <taxon>Eukaryota</taxon>
        <taxon>Fungi</taxon>
        <taxon>Dikarya</taxon>
        <taxon>Basidiomycota</taxon>
        <taxon>Pucciniomycotina</taxon>
        <taxon>Pucciniomycetes</taxon>
        <taxon>Pucciniales</taxon>
        <taxon>Phakopsoraceae</taxon>
        <taxon>Phakopsora</taxon>
    </lineage>
</organism>
<dbReference type="Proteomes" id="UP001153365">
    <property type="component" value="Unassembled WGS sequence"/>
</dbReference>
<evidence type="ECO:0000313" key="1">
    <source>
        <dbReference type="EMBL" id="CAH7666489.1"/>
    </source>
</evidence>
<proteinExistence type="predicted"/>
<comment type="caution">
    <text evidence="1">The sequence shown here is derived from an EMBL/GenBank/DDBJ whole genome shotgun (WGS) entry which is preliminary data.</text>
</comment>
<sequence length="87" mass="9538">MGEKGAGRLFLLGLDIGEGRFEEKKLGNGAQWLQLIFWDEFWRLQAREGTNCSGAPAVPTTQRQSPSLPPQASLISALKGKRLAQRG</sequence>
<dbReference type="EMBL" id="CALTRL010000115">
    <property type="protein sequence ID" value="CAH7666489.1"/>
    <property type="molecule type" value="Genomic_DNA"/>
</dbReference>
<keyword evidence="2" id="KW-1185">Reference proteome</keyword>
<dbReference type="AlphaFoldDB" id="A0AAV0AGS2"/>
<protein>
    <submittedName>
        <fullName evidence="1">Uncharacterized protein</fullName>
    </submittedName>
</protein>
<name>A0AAV0AGS2_PHAPC</name>
<reference evidence="1" key="1">
    <citation type="submission" date="2022-06" db="EMBL/GenBank/DDBJ databases">
        <authorList>
            <consortium name="SYNGENTA / RWTH Aachen University"/>
        </authorList>
    </citation>
    <scope>NUCLEOTIDE SEQUENCE</scope>
</reference>
<gene>
    <name evidence="1" type="ORF">PPACK8108_LOCUS842</name>
</gene>
<evidence type="ECO:0000313" key="2">
    <source>
        <dbReference type="Proteomes" id="UP001153365"/>
    </source>
</evidence>
<accession>A0AAV0AGS2</accession>